<dbReference type="InterPro" id="IPR014710">
    <property type="entry name" value="RmlC-like_jellyroll"/>
</dbReference>
<comment type="caution">
    <text evidence="2">The sequence shown here is derived from an EMBL/GenBank/DDBJ whole genome shotgun (WGS) entry which is preliminary data.</text>
</comment>
<reference evidence="3" key="1">
    <citation type="submission" date="2017-02" db="EMBL/GenBank/DDBJ databases">
        <authorList>
            <person name="Tafer H."/>
            <person name="Lopandic K."/>
        </authorList>
    </citation>
    <scope>NUCLEOTIDE SEQUENCE [LARGE SCALE GENOMIC DNA]</scope>
    <source>
        <strain evidence="3">CBS 366.77</strain>
    </source>
</reference>
<dbReference type="EMBL" id="MVGC01000530">
    <property type="protein sequence ID" value="RJE18567.1"/>
    <property type="molecule type" value="Genomic_DNA"/>
</dbReference>
<dbReference type="AlphaFoldDB" id="A0A3A2ZBA6"/>
<dbReference type="SUPFAM" id="SSF51182">
    <property type="entry name" value="RmlC-like cupins"/>
    <property type="match status" value="1"/>
</dbReference>
<protein>
    <submittedName>
        <fullName evidence="2">Cupin</fullName>
    </submittedName>
</protein>
<evidence type="ECO:0000313" key="3">
    <source>
        <dbReference type="Proteomes" id="UP000266188"/>
    </source>
</evidence>
<proteinExistence type="predicted"/>
<organism evidence="2 3">
    <name type="scientific">Aspergillus sclerotialis</name>
    <dbReference type="NCBI Taxonomy" id="2070753"/>
    <lineage>
        <taxon>Eukaryota</taxon>
        <taxon>Fungi</taxon>
        <taxon>Dikarya</taxon>
        <taxon>Ascomycota</taxon>
        <taxon>Pezizomycotina</taxon>
        <taxon>Eurotiomycetes</taxon>
        <taxon>Eurotiomycetidae</taxon>
        <taxon>Eurotiales</taxon>
        <taxon>Aspergillaceae</taxon>
        <taxon>Aspergillus</taxon>
        <taxon>Aspergillus subgen. Polypaecilum</taxon>
    </lineage>
</organism>
<gene>
    <name evidence="2" type="ORF">PHISCL_09099</name>
</gene>
<dbReference type="InterPro" id="IPR011051">
    <property type="entry name" value="RmlC_Cupin_sf"/>
</dbReference>
<name>A0A3A2ZBA6_9EURO</name>
<dbReference type="Pfam" id="PF00190">
    <property type="entry name" value="Cupin_1"/>
    <property type="match status" value="1"/>
</dbReference>
<feature type="domain" description="Cupin type-1" evidence="1">
    <location>
        <begin position="63"/>
        <end position="137"/>
    </location>
</feature>
<evidence type="ECO:0000313" key="2">
    <source>
        <dbReference type="EMBL" id="RJE18567.1"/>
    </source>
</evidence>
<dbReference type="PANTHER" id="PTHR36448">
    <property type="entry name" value="BLR7373 PROTEIN"/>
    <property type="match status" value="1"/>
</dbReference>
<accession>A0A3A2ZBA6</accession>
<evidence type="ECO:0000259" key="1">
    <source>
        <dbReference type="Pfam" id="PF00190"/>
    </source>
</evidence>
<dbReference type="InterPro" id="IPR006045">
    <property type="entry name" value="Cupin_1"/>
</dbReference>
<keyword evidence="3" id="KW-1185">Reference proteome</keyword>
<dbReference type="OrthoDB" id="2446447at2759"/>
<dbReference type="CDD" id="cd02219">
    <property type="entry name" value="cupin_YjlB-like"/>
    <property type="match status" value="1"/>
</dbReference>
<dbReference type="Gene3D" id="2.60.120.10">
    <property type="entry name" value="Jelly Rolls"/>
    <property type="match status" value="1"/>
</dbReference>
<dbReference type="InterPro" id="IPR047121">
    <property type="entry name" value="YjiB-like"/>
</dbReference>
<dbReference type="PANTHER" id="PTHR36448:SF3">
    <property type="entry name" value="CUPIN TYPE-2 DOMAIN-CONTAINING PROTEIN"/>
    <property type="match status" value="1"/>
</dbReference>
<sequence>MVEVRRHYLPPTRLIPNSTQPLLHYPSLLNQSDRQPSQIHQIFDKNDWKTQWIFRYGPTQASHYHSQIHECMAVLSGTATIRFGVGDTDEDLDRSTWGGAKEDGGVEIAASAGDVFVIPAGVAHKTYNTSPGAPFSLLTPGRGRGIEAENPKRALDEVKLSGFTMMGAYPKNCGNWDFSVGGEDTGEFQRVWAVAKPEKDPILGDSPHGLCGLWEDLPLSSRGRQHSRL</sequence>
<dbReference type="Proteomes" id="UP000266188">
    <property type="component" value="Unassembled WGS sequence"/>
</dbReference>